<reference evidence="7 8" key="1">
    <citation type="submission" date="2010-02" db="EMBL/GenBank/DDBJ databases">
        <authorList>
            <person name="Weinstock G."/>
            <person name="Sodergren E."/>
            <person name="Clifton S."/>
            <person name="Fulton L."/>
            <person name="Fulton B."/>
            <person name="Courtney L."/>
            <person name="Fronick C."/>
            <person name="Harrison M."/>
            <person name="Strong C."/>
            <person name="Farmer C."/>
            <person name="Delahaunty K."/>
            <person name="Markovic C."/>
            <person name="Hall O."/>
            <person name="Minx P."/>
            <person name="Tomlinson C."/>
            <person name="Mitreva M."/>
            <person name="Nelson J."/>
            <person name="Hou S."/>
            <person name="Wollam A."/>
            <person name="Pepin K.H."/>
            <person name="Johnson M."/>
            <person name="Bhonagiri V."/>
            <person name="Zhang X."/>
            <person name="Suruliraj S."/>
            <person name="Warren W."/>
            <person name="Chinwalla A."/>
            <person name="Mardis E.R."/>
            <person name="Wilson R.K."/>
        </authorList>
    </citation>
    <scope>NUCLEOTIDE SEQUENCE [LARGE SCALE GENOMIC DNA]</scope>
    <source>
        <strain evidence="7 8">DSM 2876</strain>
    </source>
</reference>
<dbReference type="PRINTS" id="PR00691">
    <property type="entry name" value="ADHESINB"/>
</dbReference>
<organism evidence="7 8">
    <name type="scientific">Eshraghiella crossota DSM 2876</name>
    <dbReference type="NCBI Taxonomy" id="511680"/>
    <lineage>
        <taxon>Bacteria</taxon>
        <taxon>Bacillati</taxon>
        <taxon>Bacillota</taxon>
        <taxon>Clostridia</taxon>
        <taxon>Lachnospirales</taxon>
        <taxon>Lachnospiraceae</taxon>
        <taxon>Eshraghiella</taxon>
    </lineage>
</organism>
<dbReference type="InterPro" id="IPR006127">
    <property type="entry name" value="ZnuA-like"/>
</dbReference>
<dbReference type="Gene3D" id="3.40.50.1980">
    <property type="entry name" value="Nitrogenase molybdenum iron protein domain"/>
    <property type="match status" value="2"/>
</dbReference>
<evidence type="ECO:0000256" key="4">
    <source>
        <dbReference type="RuleBase" id="RU003512"/>
    </source>
</evidence>
<proteinExistence type="inferred from homology"/>
<dbReference type="Pfam" id="PF01297">
    <property type="entry name" value="ZnuA"/>
    <property type="match status" value="1"/>
</dbReference>
<feature type="coiled-coil region" evidence="5">
    <location>
        <begin position="177"/>
        <end position="204"/>
    </location>
</feature>
<dbReference type="GO" id="GO:0030001">
    <property type="term" value="P:metal ion transport"/>
    <property type="evidence" value="ECO:0007669"/>
    <property type="project" value="InterPro"/>
</dbReference>
<dbReference type="GO" id="GO:0046872">
    <property type="term" value="F:metal ion binding"/>
    <property type="evidence" value="ECO:0007669"/>
    <property type="project" value="InterPro"/>
</dbReference>
<keyword evidence="5" id="KW-0175">Coiled coil</keyword>
<dbReference type="STRING" id="45851.BHV86_06905"/>
<dbReference type="PRINTS" id="PR00690">
    <property type="entry name" value="ADHESNFAMILY"/>
</dbReference>
<dbReference type="RefSeq" id="WP_005600910.1">
    <property type="nucleotide sequence ID" value="NZ_GG663519.1"/>
</dbReference>
<dbReference type="InterPro" id="IPR006129">
    <property type="entry name" value="AdhesinB"/>
</dbReference>
<dbReference type="eggNOG" id="COG0803">
    <property type="taxonomic scope" value="Bacteria"/>
</dbReference>
<dbReference type="InterPro" id="IPR050492">
    <property type="entry name" value="Bact_metal-bind_prot9"/>
</dbReference>
<comment type="similarity">
    <text evidence="1 4">Belongs to the bacterial solute-binding protein 9 family.</text>
</comment>
<evidence type="ECO:0000313" key="8">
    <source>
        <dbReference type="Proteomes" id="UP000006238"/>
    </source>
</evidence>
<protein>
    <submittedName>
        <fullName evidence="7">ABC transporter, substrate-binding protein</fullName>
    </submittedName>
</protein>
<dbReference type="PROSITE" id="PS51257">
    <property type="entry name" value="PROKAR_LIPOPROTEIN"/>
    <property type="match status" value="1"/>
</dbReference>
<evidence type="ECO:0000256" key="5">
    <source>
        <dbReference type="SAM" id="Coils"/>
    </source>
</evidence>
<dbReference type="InterPro" id="IPR006128">
    <property type="entry name" value="Lipoprotein_PsaA-like"/>
</dbReference>
<dbReference type="EMBL" id="ABWN01000017">
    <property type="protein sequence ID" value="EFF69722.1"/>
    <property type="molecule type" value="Genomic_DNA"/>
</dbReference>
<dbReference type="Proteomes" id="UP000006238">
    <property type="component" value="Unassembled WGS sequence"/>
</dbReference>
<evidence type="ECO:0000256" key="1">
    <source>
        <dbReference type="ARBA" id="ARBA00011028"/>
    </source>
</evidence>
<name>D4RWA5_9FIRM</name>
<keyword evidence="3 6" id="KW-0732">Signal</keyword>
<dbReference type="PANTHER" id="PTHR42953">
    <property type="entry name" value="HIGH-AFFINITY ZINC UPTAKE SYSTEM PROTEIN ZNUA-RELATED"/>
    <property type="match status" value="1"/>
</dbReference>
<dbReference type="SUPFAM" id="SSF53807">
    <property type="entry name" value="Helical backbone' metal receptor"/>
    <property type="match status" value="1"/>
</dbReference>
<dbReference type="AlphaFoldDB" id="D4RWA5"/>
<keyword evidence="8" id="KW-1185">Reference proteome</keyword>
<dbReference type="GO" id="GO:0007155">
    <property type="term" value="P:cell adhesion"/>
    <property type="evidence" value="ECO:0007669"/>
    <property type="project" value="InterPro"/>
</dbReference>
<feature type="signal peptide" evidence="6">
    <location>
        <begin position="1"/>
        <end position="21"/>
    </location>
</feature>
<evidence type="ECO:0000256" key="6">
    <source>
        <dbReference type="SAM" id="SignalP"/>
    </source>
</evidence>
<keyword evidence="2 4" id="KW-0813">Transport</keyword>
<accession>D4RWA5</accession>
<dbReference type="PANTHER" id="PTHR42953:SF3">
    <property type="entry name" value="HIGH-AFFINITY ZINC UPTAKE SYSTEM PROTEIN ZNUA"/>
    <property type="match status" value="1"/>
</dbReference>
<comment type="caution">
    <text evidence="7">The sequence shown here is derived from an EMBL/GenBank/DDBJ whole genome shotgun (WGS) entry which is preliminary data.</text>
</comment>
<feature type="chain" id="PRO_5039615627" evidence="6">
    <location>
        <begin position="22"/>
        <end position="320"/>
    </location>
</feature>
<evidence type="ECO:0000256" key="2">
    <source>
        <dbReference type="ARBA" id="ARBA00022448"/>
    </source>
</evidence>
<dbReference type="HOGENOM" id="CLU_016838_1_0_9"/>
<dbReference type="GeneID" id="98918599"/>
<gene>
    <name evidence="7" type="ORF">BUTYVIB_00236</name>
</gene>
<sequence length="320" mass="36298">MKRICSVFIALVLVLTVTGCGLDTNKKSDKVSIVTTMFAAYDFAREIAGDRADITLLLKPGADSHSYEPSPKDMAAIDNCDIFIYTGGENDDWVDRIAATSSNKDMKIIKMLDLVDKYEEEITEGMEHHEGHNHDEDHDHDEDTSEWDEHVWTDPENAMIIAKKIADTLALADYQGKDYYMGNYKKYEKELKDLDEEFRSLIDNAKRKEVIFGDRFPLRYFVEAYGLTYYAAFPGCTSESEPSAKTVAFLIDKVKTDNIPVIFTIELSNGNIAKTIAKSTGTKVLTFYTCHNISKDDFEKGETYVSLMRRNLATLKEALY</sequence>
<evidence type="ECO:0000313" key="7">
    <source>
        <dbReference type="EMBL" id="EFF69722.1"/>
    </source>
</evidence>
<evidence type="ECO:0000256" key="3">
    <source>
        <dbReference type="ARBA" id="ARBA00022729"/>
    </source>
</evidence>